<keyword evidence="2 4" id="KW-0863">Zinc-finger</keyword>
<proteinExistence type="predicted"/>
<evidence type="ECO:0000256" key="2">
    <source>
        <dbReference type="ARBA" id="ARBA00022771"/>
    </source>
</evidence>
<dbReference type="AlphaFoldDB" id="A0A8J2SWH7"/>
<keyword evidence="1" id="KW-0479">Metal-binding</keyword>
<accession>A0A8J2SWH7</accession>
<evidence type="ECO:0000259" key="5">
    <source>
        <dbReference type="PROSITE" id="PS50865"/>
    </source>
</evidence>
<keyword evidence="7" id="KW-1185">Reference proteome</keyword>
<evidence type="ECO:0000313" key="7">
    <source>
        <dbReference type="Proteomes" id="UP000789595"/>
    </source>
</evidence>
<dbReference type="Gene3D" id="1.25.40.10">
    <property type="entry name" value="Tetratricopeptide repeat domain"/>
    <property type="match status" value="1"/>
</dbReference>
<dbReference type="Pfam" id="PF12906">
    <property type="entry name" value="RINGv"/>
    <property type="match status" value="1"/>
</dbReference>
<protein>
    <recommendedName>
        <fullName evidence="5">MYND-type domain-containing protein</fullName>
    </recommendedName>
</protein>
<organism evidence="6 7">
    <name type="scientific">Pelagomonas calceolata</name>
    <dbReference type="NCBI Taxonomy" id="35677"/>
    <lineage>
        <taxon>Eukaryota</taxon>
        <taxon>Sar</taxon>
        <taxon>Stramenopiles</taxon>
        <taxon>Ochrophyta</taxon>
        <taxon>Pelagophyceae</taxon>
        <taxon>Pelagomonadales</taxon>
        <taxon>Pelagomonadaceae</taxon>
        <taxon>Pelagomonas</taxon>
    </lineage>
</organism>
<dbReference type="OrthoDB" id="341421at2759"/>
<dbReference type="GO" id="GO:0008270">
    <property type="term" value="F:zinc ion binding"/>
    <property type="evidence" value="ECO:0007669"/>
    <property type="project" value="UniProtKB-KW"/>
</dbReference>
<keyword evidence="3" id="KW-0862">Zinc</keyword>
<dbReference type="SUPFAM" id="SSF144232">
    <property type="entry name" value="HIT/MYND zinc finger-like"/>
    <property type="match status" value="1"/>
</dbReference>
<dbReference type="InterPro" id="IPR002893">
    <property type="entry name" value="Znf_MYND"/>
</dbReference>
<dbReference type="Proteomes" id="UP000789595">
    <property type="component" value="Unassembled WGS sequence"/>
</dbReference>
<name>A0A8J2SWH7_9STRA</name>
<dbReference type="Gene3D" id="6.10.140.2220">
    <property type="match status" value="1"/>
</dbReference>
<reference evidence="6" key="1">
    <citation type="submission" date="2021-11" db="EMBL/GenBank/DDBJ databases">
        <authorList>
            <consortium name="Genoscope - CEA"/>
            <person name="William W."/>
        </authorList>
    </citation>
    <scope>NUCLEOTIDE SEQUENCE</scope>
</reference>
<dbReference type="InterPro" id="IPR011016">
    <property type="entry name" value="Znf_RING-CH"/>
</dbReference>
<evidence type="ECO:0000256" key="3">
    <source>
        <dbReference type="ARBA" id="ARBA00022833"/>
    </source>
</evidence>
<dbReference type="Gene3D" id="3.30.40.10">
    <property type="entry name" value="Zinc/RING finger domain, C3HC4 (zinc finger)"/>
    <property type="match status" value="1"/>
</dbReference>
<dbReference type="Pfam" id="PF01753">
    <property type="entry name" value="zf-MYND"/>
    <property type="match status" value="1"/>
</dbReference>
<feature type="domain" description="MYND-type" evidence="5">
    <location>
        <begin position="6"/>
        <end position="45"/>
    </location>
</feature>
<dbReference type="PROSITE" id="PS50865">
    <property type="entry name" value="ZF_MYND_2"/>
    <property type="match status" value="1"/>
</dbReference>
<dbReference type="InterPro" id="IPR013083">
    <property type="entry name" value="Znf_RING/FYVE/PHD"/>
</dbReference>
<sequence length="388" mass="43194">MLRTQCASCNVQIPLTAPRCGVCKTRYCGRDCQKTHWKGGHKELCPVIKRRGGPEEIYADNNYKEAVVAAVEKCADATKGQTCYICTEALHWKTKEGLVRGCACRGTAGFVHVSCLAEQAKILVAEVEENKLGDKALDERWMRWYACNQCEQWYHGKAGCALGWACWKTYAGRPLETSTRRVEALMVLGNALFMTGGERGGIDPESAKMALKVYEVALAVRLKHYPWDTGNIITLKGNIAGCLSELGRTSEALVARRGIFDQLKQVGGVANPDTLLAGANLTIDMVRVQRIDELDAFLREYELLVTAQCVLGPEHEHTIRLRWAHAHALRVDKSTDAVRAHVEAMEDICRTARRVFGNQHPQTLGYEQGLALARKILQNRLEHPSEFA</sequence>
<comment type="caution">
    <text evidence="6">The sequence shown here is derived from an EMBL/GenBank/DDBJ whole genome shotgun (WGS) entry which is preliminary data.</text>
</comment>
<evidence type="ECO:0000313" key="6">
    <source>
        <dbReference type="EMBL" id="CAH0378687.1"/>
    </source>
</evidence>
<evidence type="ECO:0000256" key="4">
    <source>
        <dbReference type="PROSITE-ProRule" id="PRU00134"/>
    </source>
</evidence>
<dbReference type="InterPro" id="IPR011990">
    <property type="entry name" value="TPR-like_helical_dom_sf"/>
</dbReference>
<evidence type="ECO:0000256" key="1">
    <source>
        <dbReference type="ARBA" id="ARBA00022723"/>
    </source>
</evidence>
<dbReference type="EMBL" id="CAKKNE010000006">
    <property type="protein sequence ID" value="CAH0378687.1"/>
    <property type="molecule type" value="Genomic_DNA"/>
</dbReference>
<gene>
    <name evidence="6" type="ORF">PECAL_6P02830</name>
</gene>